<dbReference type="InterPro" id="IPR026766">
    <property type="entry name" value="Fam133"/>
</dbReference>
<sequence length="310" mass="34469">MNDVVAFFAKVEEVRDAVNQLGQGKGPTGRSITPLEVLKSTLQLHQTLDDKLKNLASGIKLVTLNVREQEKNDAKRKREEVDNEEEATSSDSSSSSSSSSSDDDYEEKDSNRHKKQKRLEASKTPSSIIESADQSLAHEALIFFTTLKPGNAEMTHTWTKTLFSLKVLLNHLSALTADKPTIEVTSQALEAAVAAFSNIKWTTEFTKQVQALLAALNDACSKNEALRVSFHRVRAELESLEMNNPRSSFWKETMDSDRERHVVGEAALAIPKMHQPSEASAEKGKVEVRYQRDQFDAGGDGEWPRPRTPS</sequence>
<feature type="compositionally biased region" description="Low complexity" evidence="2">
    <location>
        <begin position="89"/>
        <end position="100"/>
    </location>
</feature>
<feature type="region of interest" description="Disordered" evidence="2">
    <location>
        <begin position="271"/>
        <end position="310"/>
    </location>
</feature>
<dbReference type="PANTHER" id="PTHR31911:SF1">
    <property type="entry name" value="FAMILY WITH SEQUENCE SIMILARITY 133 MEMBER B-RELATED"/>
    <property type="match status" value="1"/>
</dbReference>
<dbReference type="EMBL" id="JAACNO010002287">
    <property type="protein sequence ID" value="KAF4134437.1"/>
    <property type="molecule type" value="Genomic_DNA"/>
</dbReference>
<dbReference type="PANTHER" id="PTHR31911">
    <property type="entry name" value="PROTEIN FAM133"/>
    <property type="match status" value="1"/>
</dbReference>
<organism evidence="3 5">
    <name type="scientific">Phytophthora infestans</name>
    <name type="common">Potato late blight agent</name>
    <name type="synonym">Botrytis infestans</name>
    <dbReference type="NCBI Taxonomy" id="4787"/>
    <lineage>
        <taxon>Eukaryota</taxon>
        <taxon>Sar</taxon>
        <taxon>Stramenopiles</taxon>
        <taxon>Oomycota</taxon>
        <taxon>Peronosporomycetes</taxon>
        <taxon>Peronosporales</taxon>
        <taxon>Peronosporaceae</taxon>
        <taxon>Phytophthora</taxon>
    </lineage>
</organism>
<accession>A0A833W133</accession>
<dbReference type="AlphaFoldDB" id="A0A833W133"/>
<feature type="compositionally biased region" description="Basic and acidic residues" evidence="2">
    <location>
        <begin position="280"/>
        <end position="295"/>
    </location>
</feature>
<reference evidence="3" key="1">
    <citation type="submission" date="2020-04" db="EMBL/GenBank/DDBJ databases">
        <title>Hybrid Assembly of Korean Phytophthora infestans isolates.</title>
        <authorList>
            <person name="Prokchorchik M."/>
            <person name="Lee Y."/>
            <person name="Seo J."/>
            <person name="Cho J.-H."/>
            <person name="Park Y.-E."/>
            <person name="Jang D.-C."/>
            <person name="Im J.-S."/>
            <person name="Choi J.-G."/>
            <person name="Park H.-J."/>
            <person name="Lee G.-B."/>
            <person name="Lee Y.-G."/>
            <person name="Hong S.-Y."/>
            <person name="Cho K."/>
            <person name="Sohn K.H."/>
        </authorList>
    </citation>
    <scope>NUCLEOTIDE SEQUENCE</scope>
    <source>
        <strain evidence="3">KR_1_A1</strain>
        <strain evidence="4">KR_2_A2</strain>
    </source>
</reference>
<gene>
    <name evidence="3" type="ORF">GN244_ATG10191</name>
    <name evidence="4" type="ORF">GN958_ATG16372</name>
</gene>
<keyword evidence="5" id="KW-1185">Reference proteome</keyword>
<protein>
    <submittedName>
        <fullName evidence="3">Uncharacterized protein</fullName>
    </submittedName>
</protein>
<proteinExistence type="inferred from homology"/>
<feature type="compositionally biased region" description="Basic and acidic residues" evidence="2">
    <location>
        <begin position="69"/>
        <end position="80"/>
    </location>
</feature>
<comment type="caution">
    <text evidence="3">The sequence shown here is derived from an EMBL/GenBank/DDBJ whole genome shotgun (WGS) entry which is preliminary data.</text>
</comment>
<name>A0A833W133_PHYIN</name>
<evidence type="ECO:0000313" key="4">
    <source>
        <dbReference type="EMBL" id="KAF4134437.1"/>
    </source>
</evidence>
<comment type="similarity">
    <text evidence="1">Belongs to the FAM133 family.</text>
</comment>
<dbReference type="EMBL" id="WSZM01000234">
    <property type="protein sequence ID" value="KAF4037744.1"/>
    <property type="molecule type" value="Genomic_DNA"/>
</dbReference>
<dbReference type="Proteomes" id="UP000602510">
    <property type="component" value="Unassembled WGS sequence"/>
</dbReference>
<dbReference type="Proteomes" id="UP000704712">
    <property type="component" value="Unassembled WGS sequence"/>
</dbReference>
<evidence type="ECO:0000313" key="3">
    <source>
        <dbReference type="EMBL" id="KAF4037744.1"/>
    </source>
</evidence>
<evidence type="ECO:0000256" key="1">
    <source>
        <dbReference type="ARBA" id="ARBA00009569"/>
    </source>
</evidence>
<evidence type="ECO:0000313" key="5">
    <source>
        <dbReference type="Proteomes" id="UP000602510"/>
    </source>
</evidence>
<feature type="region of interest" description="Disordered" evidence="2">
    <location>
        <begin position="69"/>
        <end position="127"/>
    </location>
</feature>
<evidence type="ECO:0000256" key="2">
    <source>
        <dbReference type="SAM" id="MobiDB-lite"/>
    </source>
</evidence>